<gene>
    <name evidence="2" type="ORF">ASPWEDRAFT_632268</name>
</gene>
<feature type="compositionally biased region" description="Basic and acidic residues" evidence="1">
    <location>
        <begin position="228"/>
        <end position="241"/>
    </location>
</feature>
<feature type="region of interest" description="Disordered" evidence="1">
    <location>
        <begin position="50"/>
        <end position="115"/>
    </location>
</feature>
<dbReference type="VEuPathDB" id="FungiDB:ASPWEDRAFT_632268"/>
<accession>A0A1L9RA14</accession>
<dbReference type="Proteomes" id="UP000184383">
    <property type="component" value="Unassembled WGS sequence"/>
</dbReference>
<dbReference type="GeneID" id="63754537"/>
<dbReference type="AlphaFoldDB" id="A0A1L9RA14"/>
<proteinExistence type="predicted"/>
<feature type="compositionally biased region" description="Basic and acidic residues" evidence="1">
    <location>
        <begin position="364"/>
        <end position="385"/>
    </location>
</feature>
<feature type="region of interest" description="Disordered" evidence="1">
    <location>
        <begin position="364"/>
        <end position="425"/>
    </location>
</feature>
<evidence type="ECO:0000256" key="1">
    <source>
        <dbReference type="SAM" id="MobiDB-lite"/>
    </source>
</evidence>
<feature type="compositionally biased region" description="Basic and acidic residues" evidence="1">
    <location>
        <begin position="407"/>
        <end position="416"/>
    </location>
</feature>
<evidence type="ECO:0000313" key="3">
    <source>
        <dbReference type="Proteomes" id="UP000184383"/>
    </source>
</evidence>
<reference evidence="3" key="1">
    <citation type="journal article" date="2017" name="Genome Biol.">
        <title>Comparative genomics reveals high biological diversity and specific adaptations in the industrially and medically important fungal genus Aspergillus.</title>
        <authorList>
            <person name="de Vries R.P."/>
            <person name="Riley R."/>
            <person name="Wiebenga A."/>
            <person name="Aguilar-Osorio G."/>
            <person name="Amillis S."/>
            <person name="Uchima C.A."/>
            <person name="Anderluh G."/>
            <person name="Asadollahi M."/>
            <person name="Askin M."/>
            <person name="Barry K."/>
            <person name="Battaglia E."/>
            <person name="Bayram O."/>
            <person name="Benocci T."/>
            <person name="Braus-Stromeyer S.A."/>
            <person name="Caldana C."/>
            <person name="Canovas D."/>
            <person name="Cerqueira G.C."/>
            <person name="Chen F."/>
            <person name="Chen W."/>
            <person name="Choi C."/>
            <person name="Clum A."/>
            <person name="Dos Santos R.A."/>
            <person name="Damasio A.R."/>
            <person name="Diallinas G."/>
            <person name="Emri T."/>
            <person name="Fekete E."/>
            <person name="Flipphi M."/>
            <person name="Freyberg S."/>
            <person name="Gallo A."/>
            <person name="Gournas C."/>
            <person name="Habgood R."/>
            <person name="Hainaut M."/>
            <person name="Harispe M.L."/>
            <person name="Henrissat B."/>
            <person name="Hilden K.S."/>
            <person name="Hope R."/>
            <person name="Hossain A."/>
            <person name="Karabika E."/>
            <person name="Karaffa L."/>
            <person name="Karanyi Z."/>
            <person name="Krasevec N."/>
            <person name="Kuo A."/>
            <person name="Kusch H."/>
            <person name="LaButti K."/>
            <person name="Lagendijk E.L."/>
            <person name="Lapidus A."/>
            <person name="Levasseur A."/>
            <person name="Lindquist E."/>
            <person name="Lipzen A."/>
            <person name="Logrieco A.F."/>
            <person name="MacCabe A."/>
            <person name="Maekelae M.R."/>
            <person name="Malavazi I."/>
            <person name="Melin P."/>
            <person name="Meyer V."/>
            <person name="Mielnichuk N."/>
            <person name="Miskei M."/>
            <person name="Molnar A.P."/>
            <person name="Mule G."/>
            <person name="Ngan C.Y."/>
            <person name="Orejas M."/>
            <person name="Orosz E."/>
            <person name="Ouedraogo J.P."/>
            <person name="Overkamp K.M."/>
            <person name="Park H.-S."/>
            <person name="Perrone G."/>
            <person name="Piumi F."/>
            <person name="Punt P.J."/>
            <person name="Ram A.F."/>
            <person name="Ramon A."/>
            <person name="Rauscher S."/>
            <person name="Record E."/>
            <person name="Riano-Pachon D.M."/>
            <person name="Robert V."/>
            <person name="Roehrig J."/>
            <person name="Ruller R."/>
            <person name="Salamov A."/>
            <person name="Salih N.S."/>
            <person name="Samson R.A."/>
            <person name="Sandor E."/>
            <person name="Sanguinetti M."/>
            <person name="Schuetze T."/>
            <person name="Sepcic K."/>
            <person name="Shelest E."/>
            <person name="Sherlock G."/>
            <person name="Sophianopoulou V."/>
            <person name="Squina F.M."/>
            <person name="Sun H."/>
            <person name="Susca A."/>
            <person name="Todd R.B."/>
            <person name="Tsang A."/>
            <person name="Unkles S.E."/>
            <person name="van de Wiele N."/>
            <person name="van Rossen-Uffink D."/>
            <person name="Oliveira J.V."/>
            <person name="Vesth T.C."/>
            <person name="Visser J."/>
            <person name="Yu J.-H."/>
            <person name="Zhou M."/>
            <person name="Andersen M.R."/>
            <person name="Archer D.B."/>
            <person name="Baker S.E."/>
            <person name="Benoit I."/>
            <person name="Brakhage A.A."/>
            <person name="Braus G.H."/>
            <person name="Fischer R."/>
            <person name="Frisvad J.C."/>
            <person name="Goldman G.H."/>
            <person name="Houbraken J."/>
            <person name="Oakley B."/>
            <person name="Pocsi I."/>
            <person name="Scazzocchio C."/>
            <person name="Seiboth B."/>
            <person name="vanKuyk P.A."/>
            <person name="Wortman J."/>
            <person name="Dyer P.S."/>
            <person name="Grigoriev I.V."/>
        </authorList>
    </citation>
    <scope>NUCLEOTIDE SEQUENCE [LARGE SCALE GENOMIC DNA]</scope>
    <source>
        <strain evidence="3">DTO 134E9</strain>
    </source>
</reference>
<name>A0A1L9RA14_ASPWE</name>
<evidence type="ECO:0000313" key="2">
    <source>
        <dbReference type="EMBL" id="OJJ31764.1"/>
    </source>
</evidence>
<feature type="region of interest" description="Disordered" evidence="1">
    <location>
        <begin position="133"/>
        <end position="348"/>
    </location>
</feature>
<keyword evidence="3" id="KW-1185">Reference proteome</keyword>
<dbReference type="OrthoDB" id="4498011at2759"/>
<dbReference type="RefSeq" id="XP_040685441.1">
    <property type="nucleotide sequence ID" value="XM_040838689.1"/>
</dbReference>
<organism evidence="2 3">
    <name type="scientific">Aspergillus wentii DTO 134E9</name>
    <dbReference type="NCBI Taxonomy" id="1073089"/>
    <lineage>
        <taxon>Eukaryota</taxon>
        <taxon>Fungi</taxon>
        <taxon>Dikarya</taxon>
        <taxon>Ascomycota</taxon>
        <taxon>Pezizomycotina</taxon>
        <taxon>Eurotiomycetes</taxon>
        <taxon>Eurotiomycetidae</taxon>
        <taxon>Eurotiales</taxon>
        <taxon>Aspergillaceae</taxon>
        <taxon>Aspergillus</taxon>
        <taxon>Aspergillus subgen. Cremei</taxon>
    </lineage>
</organism>
<sequence length="425" mass="49694">MCLIEKFTDVYPMEIRTRKITHRCLFSDGRGTCRRTRVHDRGEFYHARRVEPKDPPSMTSPRYHTIAPVEATRPRKPRDSNRPFGFSIPPFIRRDSEPDASRNGPRGRGRSHRSFVVESPDINLEYRCPRWPTSASRIRSASPRIRSVSPRIRSVSPRIRSVSPRIRSVSPRTRVAPLPESQKQPYSPGFPPPDNQTQHTPQEPRQPRERTPVAERVPLRRRQSSPPRRVEVHNDRPDHRSSLSSSRGNGLTKKAEGRQVHFSSDIEYVDDTEQSEIGPENGQKILHPHREQSRRINPFTKHKQEDFENEASYRLKSRGTTSSFRVRPASSERIRGAPRAHTTNDTRCDRPRIIQDGRRQISEAGERICEEARQRQSREDFRRDFPSQASHRRQSRRSDRFQSFNSGDERIVYDKGPRRHGWRWP</sequence>
<feature type="compositionally biased region" description="Low complexity" evidence="1">
    <location>
        <begin position="133"/>
        <end position="175"/>
    </location>
</feature>
<protein>
    <submittedName>
        <fullName evidence="2">Uncharacterized protein</fullName>
    </submittedName>
</protein>
<dbReference type="EMBL" id="KV878215">
    <property type="protein sequence ID" value="OJJ31764.1"/>
    <property type="molecule type" value="Genomic_DNA"/>
</dbReference>